<dbReference type="RefSeq" id="WP_143554975.1">
    <property type="nucleotide sequence ID" value="NZ_VJWA01000001.1"/>
</dbReference>
<evidence type="ECO:0000313" key="4">
    <source>
        <dbReference type="Proteomes" id="UP000317894"/>
    </source>
</evidence>
<protein>
    <recommendedName>
        <fullName evidence="5">Protein TonB</fullName>
    </recommendedName>
</protein>
<evidence type="ECO:0000256" key="1">
    <source>
        <dbReference type="SAM" id="MobiDB-lite"/>
    </source>
</evidence>
<evidence type="ECO:0000256" key="2">
    <source>
        <dbReference type="SAM" id="Phobius"/>
    </source>
</evidence>
<dbReference type="AlphaFoldDB" id="A0A552UGT8"/>
<dbReference type="OrthoDB" id="7410762at2"/>
<evidence type="ECO:0000313" key="3">
    <source>
        <dbReference type="EMBL" id="TRW17430.1"/>
    </source>
</evidence>
<keyword evidence="4" id="KW-1185">Reference proteome</keyword>
<name>A0A552UGT8_9SPHN</name>
<gene>
    <name evidence="3" type="ORF">FMM06_04495</name>
</gene>
<keyword evidence="2" id="KW-0472">Membrane</keyword>
<accession>A0A552UGT8</accession>
<organism evidence="3 4">
    <name type="scientific">Glacieibacterium frigidum</name>
    <dbReference type="NCBI Taxonomy" id="2593303"/>
    <lineage>
        <taxon>Bacteria</taxon>
        <taxon>Pseudomonadati</taxon>
        <taxon>Pseudomonadota</taxon>
        <taxon>Alphaproteobacteria</taxon>
        <taxon>Sphingomonadales</taxon>
        <taxon>Sphingosinicellaceae</taxon>
        <taxon>Glacieibacterium</taxon>
    </lineage>
</organism>
<proteinExistence type="predicted"/>
<dbReference type="Proteomes" id="UP000317894">
    <property type="component" value="Unassembled WGS sequence"/>
</dbReference>
<keyword evidence="2" id="KW-1133">Transmembrane helix</keyword>
<comment type="caution">
    <text evidence="3">The sequence shown here is derived from an EMBL/GenBank/DDBJ whole genome shotgun (WGS) entry which is preliminary data.</text>
</comment>
<sequence length="253" mass="27107">MRAASSQPLSDDPRARRRIIALLIVLIVHALLITALIVLGQVKVPPIIERAAMMVVNVTEERPPPPTRVTPTPAEQVDAAPSPLRATRTVAPPPKVPAPKAEPTAILDIDFDLAKAPPAPTKDTGTAVADGTASSRAIGPTYGPTLGKRTGPGGEPLYAAEWQVEPTSAQLAYYLPEGGAPNDSYGMIACRTVANYRVEDCFELEDTPGTRLAGTLRKAAWQFRVRPPREGGRPMIGAWVSIRITWTRDGSVR</sequence>
<dbReference type="EMBL" id="VJWA01000001">
    <property type="protein sequence ID" value="TRW17430.1"/>
    <property type="molecule type" value="Genomic_DNA"/>
</dbReference>
<reference evidence="3 4" key="1">
    <citation type="submission" date="2019-07" db="EMBL/GenBank/DDBJ databases">
        <title>Novel species isolated from glacier.</title>
        <authorList>
            <person name="Liu Q."/>
            <person name="Xin Y.-H."/>
        </authorList>
    </citation>
    <scope>NUCLEOTIDE SEQUENCE [LARGE SCALE GENOMIC DNA]</scope>
    <source>
        <strain evidence="3 4">LB1R16</strain>
    </source>
</reference>
<evidence type="ECO:0008006" key="5">
    <source>
        <dbReference type="Google" id="ProtNLM"/>
    </source>
</evidence>
<feature type="transmembrane region" description="Helical" evidence="2">
    <location>
        <begin position="20"/>
        <end position="40"/>
    </location>
</feature>
<feature type="region of interest" description="Disordered" evidence="1">
    <location>
        <begin position="118"/>
        <end position="148"/>
    </location>
</feature>
<feature type="region of interest" description="Disordered" evidence="1">
    <location>
        <begin position="61"/>
        <end position="99"/>
    </location>
</feature>
<keyword evidence="2" id="KW-0812">Transmembrane</keyword>